<proteinExistence type="predicted"/>
<gene>
    <name evidence="2" type="ORF">H8K43_05440</name>
</gene>
<keyword evidence="3" id="KW-1185">Reference proteome</keyword>
<evidence type="ECO:0000313" key="3">
    <source>
        <dbReference type="Proteomes" id="UP000654304"/>
    </source>
</evidence>
<keyword evidence="1" id="KW-0175">Coiled coil</keyword>
<sequence length="607" mass="68429">MTLFPQCLRNFLGWQYPERQLMVSLSLPLVKAAAAPVLNDLHQLQKKRENDEQDAEFLRLLLQKLRQLNRCRLRVAVREEFNHTLAALFYPLAQAKLTQYGKDGGVPDSQTRAQVLEMLIASCAEFVNSYIVITQYYQRCSRFRYARSIKKSDLASARVLEFLKLKQSLKALRYQELSPRAWAFANTLMHQIVAAGRQDELLSPLQRSYGSDTELETIRVRDVYLSLHMVQRLQLSYWPVQWQTWLLRSIGLGDLKIALGNAASGAPSRHTSLVYCGDEQPTRFVAVPGQAGPAPLVLQWESLQQALTSDLAQVLRTRRGQEVATLSRHLSLFGPTERLALAQLQFERFMAYSDSVEPKLDQQREVPDLRIFIGFQNVFALLRHIAKGGDWKAVGERMVDLLARHSAVFSDDAEGSVQSSWTLRHQDEQHLCLSTQESRHTTQMQIGDLAAFMLEQADWHVPKLGVIQRILRPQNGQLLITIKLLCENSQAVLIDSQAGQSSAISHHNTDQRSALMPAILGGREKLTQLLLPVGVRTREEGTLLLQTRQTLETAQLGHMISASKGFTLYALRRQPQAVPAVRQAKRAPAIHTAQGLSLSETETGLLP</sequence>
<accession>A0ABR7A2H0</accession>
<organism evidence="2 3">
    <name type="scientific">Undibacterium curvum</name>
    <dbReference type="NCBI Taxonomy" id="2762294"/>
    <lineage>
        <taxon>Bacteria</taxon>
        <taxon>Pseudomonadati</taxon>
        <taxon>Pseudomonadota</taxon>
        <taxon>Betaproteobacteria</taxon>
        <taxon>Burkholderiales</taxon>
        <taxon>Oxalobacteraceae</taxon>
        <taxon>Undibacterium</taxon>
    </lineage>
</organism>
<reference evidence="2 3" key="1">
    <citation type="submission" date="2020-08" db="EMBL/GenBank/DDBJ databases">
        <title>Novel species isolated from subtropical streams in China.</title>
        <authorList>
            <person name="Lu H."/>
        </authorList>
    </citation>
    <scope>NUCLEOTIDE SEQUENCE [LARGE SCALE GENOMIC DNA]</scope>
    <source>
        <strain evidence="2 3">CY22W</strain>
    </source>
</reference>
<feature type="coiled-coil region" evidence="1">
    <location>
        <begin position="41"/>
        <end position="68"/>
    </location>
</feature>
<dbReference type="Proteomes" id="UP000654304">
    <property type="component" value="Unassembled WGS sequence"/>
</dbReference>
<protein>
    <submittedName>
        <fullName evidence="2">Uncharacterized protein</fullName>
    </submittedName>
</protein>
<dbReference type="EMBL" id="JACOGD010000002">
    <property type="protein sequence ID" value="MBC3931110.1"/>
    <property type="molecule type" value="Genomic_DNA"/>
</dbReference>
<dbReference type="RefSeq" id="WP_186902883.1">
    <property type="nucleotide sequence ID" value="NZ_JACOGD010000002.1"/>
</dbReference>
<name>A0ABR7A2H0_9BURK</name>
<evidence type="ECO:0000256" key="1">
    <source>
        <dbReference type="SAM" id="Coils"/>
    </source>
</evidence>
<comment type="caution">
    <text evidence="2">The sequence shown here is derived from an EMBL/GenBank/DDBJ whole genome shotgun (WGS) entry which is preliminary data.</text>
</comment>
<evidence type="ECO:0000313" key="2">
    <source>
        <dbReference type="EMBL" id="MBC3931110.1"/>
    </source>
</evidence>